<accession>A0A1I2F5T5</accession>
<dbReference type="EMBL" id="FOMX01000025">
    <property type="protein sequence ID" value="SFF00535.1"/>
    <property type="molecule type" value="Genomic_DNA"/>
</dbReference>
<evidence type="ECO:0000313" key="2">
    <source>
        <dbReference type="Proteomes" id="UP000199400"/>
    </source>
</evidence>
<evidence type="ECO:0000313" key="1">
    <source>
        <dbReference type="EMBL" id="SFF00535.1"/>
    </source>
</evidence>
<keyword evidence="2" id="KW-1185">Reference proteome</keyword>
<proteinExistence type="predicted"/>
<organism evidence="1 2">
    <name type="scientific">Nannocystis exedens</name>
    <dbReference type="NCBI Taxonomy" id="54"/>
    <lineage>
        <taxon>Bacteria</taxon>
        <taxon>Pseudomonadati</taxon>
        <taxon>Myxococcota</taxon>
        <taxon>Polyangia</taxon>
        <taxon>Nannocystales</taxon>
        <taxon>Nannocystaceae</taxon>
        <taxon>Nannocystis</taxon>
    </lineage>
</organism>
<dbReference type="STRING" id="54.SAMN02745121_06458"/>
<dbReference type="AlphaFoldDB" id="A0A1I2F5T5"/>
<protein>
    <submittedName>
        <fullName evidence="1">Uncharacterized protein</fullName>
    </submittedName>
</protein>
<sequence>MLDSAHPPLYTDLVRFFLGAAARAELGVDAMQPLSDAEMLRPYLYLYRRSIFGQLMAPLHRARREARQAKTDGELAGLHEALLAILDARSIA</sequence>
<reference evidence="2" key="1">
    <citation type="submission" date="2016-10" db="EMBL/GenBank/DDBJ databases">
        <authorList>
            <person name="Varghese N."/>
            <person name="Submissions S."/>
        </authorList>
    </citation>
    <scope>NUCLEOTIDE SEQUENCE [LARGE SCALE GENOMIC DNA]</scope>
    <source>
        <strain evidence="2">ATCC 25963</strain>
    </source>
</reference>
<name>A0A1I2F5T5_9BACT</name>
<dbReference type="Proteomes" id="UP000199400">
    <property type="component" value="Unassembled WGS sequence"/>
</dbReference>
<gene>
    <name evidence="1" type="ORF">SAMN02745121_06458</name>
</gene>